<accession>A0A4Y2KX64</accession>
<gene>
    <name evidence="1" type="ORF">AVEN_215378_1</name>
</gene>
<name>A0A4Y2KX64_ARAVE</name>
<evidence type="ECO:0000313" key="2">
    <source>
        <dbReference type="Proteomes" id="UP000499080"/>
    </source>
</evidence>
<proteinExistence type="predicted"/>
<keyword evidence="2" id="KW-1185">Reference proteome</keyword>
<dbReference type="EMBL" id="BGPR01005018">
    <property type="protein sequence ID" value="GBN05966.1"/>
    <property type="molecule type" value="Genomic_DNA"/>
</dbReference>
<sequence length="126" mass="14473">MASSRHYTASCAIRVYSQVHKSTCHNKECVASSVGQYDLGTPKQHLRYKLGQYSLDNKFTDELKKDQACAERANKRQVLVLKGQLHAVVPPFFYFCACVHSLPRTHCSELIARQYWPRVNLDLWKG</sequence>
<evidence type="ECO:0000313" key="1">
    <source>
        <dbReference type="EMBL" id="GBN05966.1"/>
    </source>
</evidence>
<dbReference type="AlphaFoldDB" id="A0A4Y2KX64"/>
<reference evidence="1 2" key="1">
    <citation type="journal article" date="2019" name="Sci. Rep.">
        <title>Orb-weaving spider Araneus ventricosus genome elucidates the spidroin gene catalogue.</title>
        <authorList>
            <person name="Kono N."/>
            <person name="Nakamura H."/>
            <person name="Ohtoshi R."/>
            <person name="Moran D.A.P."/>
            <person name="Shinohara A."/>
            <person name="Yoshida Y."/>
            <person name="Fujiwara M."/>
            <person name="Mori M."/>
            <person name="Tomita M."/>
            <person name="Arakawa K."/>
        </authorList>
    </citation>
    <scope>NUCLEOTIDE SEQUENCE [LARGE SCALE GENOMIC DNA]</scope>
</reference>
<dbReference type="Proteomes" id="UP000499080">
    <property type="component" value="Unassembled WGS sequence"/>
</dbReference>
<comment type="caution">
    <text evidence="1">The sequence shown here is derived from an EMBL/GenBank/DDBJ whole genome shotgun (WGS) entry which is preliminary data.</text>
</comment>
<protein>
    <submittedName>
        <fullName evidence="1">Uncharacterized protein</fullName>
    </submittedName>
</protein>
<organism evidence="1 2">
    <name type="scientific">Araneus ventricosus</name>
    <name type="common">Orbweaver spider</name>
    <name type="synonym">Epeira ventricosa</name>
    <dbReference type="NCBI Taxonomy" id="182803"/>
    <lineage>
        <taxon>Eukaryota</taxon>
        <taxon>Metazoa</taxon>
        <taxon>Ecdysozoa</taxon>
        <taxon>Arthropoda</taxon>
        <taxon>Chelicerata</taxon>
        <taxon>Arachnida</taxon>
        <taxon>Araneae</taxon>
        <taxon>Araneomorphae</taxon>
        <taxon>Entelegynae</taxon>
        <taxon>Araneoidea</taxon>
        <taxon>Araneidae</taxon>
        <taxon>Araneus</taxon>
    </lineage>
</organism>